<accession>A0A6G1IJ82</accession>
<dbReference type="Gene3D" id="1.25.40.20">
    <property type="entry name" value="Ankyrin repeat-containing domain"/>
    <property type="match status" value="2"/>
</dbReference>
<dbReference type="Pfam" id="PF22939">
    <property type="entry name" value="WHD_GPIID"/>
    <property type="match status" value="1"/>
</dbReference>
<dbReference type="Proteomes" id="UP000799291">
    <property type="component" value="Unassembled WGS sequence"/>
</dbReference>
<dbReference type="OrthoDB" id="194358at2759"/>
<dbReference type="SUPFAM" id="SSF48403">
    <property type="entry name" value="Ankyrin repeat"/>
    <property type="match status" value="1"/>
</dbReference>
<protein>
    <submittedName>
        <fullName evidence="4">Uncharacterized protein</fullName>
    </submittedName>
</protein>
<organism evidence="4 5">
    <name type="scientific">Lentithecium fluviatile CBS 122367</name>
    <dbReference type="NCBI Taxonomy" id="1168545"/>
    <lineage>
        <taxon>Eukaryota</taxon>
        <taxon>Fungi</taxon>
        <taxon>Dikarya</taxon>
        <taxon>Ascomycota</taxon>
        <taxon>Pezizomycotina</taxon>
        <taxon>Dothideomycetes</taxon>
        <taxon>Pleosporomycetidae</taxon>
        <taxon>Pleosporales</taxon>
        <taxon>Massarineae</taxon>
        <taxon>Lentitheciaceae</taxon>
        <taxon>Lentithecium</taxon>
    </lineage>
</organism>
<evidence type="ECO:0000259" key="2">
    <source>
        <dbReference type="Pfam" id="PF22939"/>
    </source>
</evidence>
<dbReference type="Gene3D" id="3.40.50.1820">
    <property type="entry name" value="alpha/beta hydrolase"/>
    <property type="match status" value="1"/>
</dbReference>
<evidence type="ECO:0000313" key="5">
    <source>
        <dbReference type="Proteomes" id="UP000799291"/>
    </source>
</evidence>
<feature type="domain" description="GPI inositol-deacylase winged helix" evidence="2">
    <location>
        <begin position="427"/>
        <end position="516"/>
    </location>
</feature>
<evidence type="ECO:0000313" key="4">
    <source>
        <dbReference type="EMBL" id="KAF2678195.1"/>
    </source>
</evidence>
<dbReference type="SMART" id="SM00248">
    <property type="entry name" value="ANK"/>
    <property type="match status" value="2"/>
</dbReference>
<evidence type="ECO:0000259" key="3">
    <source>
        <dbReference type="Pfam" id="PF24883"/>
    </source>
</evidence>
<dbReference type="InterPro" id="IPR029058">
    <property type="entry name" value="AB_hydrolase_fold"/>
</dbReference>
<dbReference type="PANTHER" id="PTHR10039">
    <property type="entry name" value="AMELOGENIN"/>
    <property type="match status" value="1"/>
</dbReference>
<feature type="domain" description="Nephrocystin 3-like N-terminal" evidence="3">
    <location>
        <begin position="299"/>
        <end position="403"/>
    </location>
</feature>
<dbReference type="Pfam" id="PF24883">
    <property type="entry name" value="NPHP3_N"/>
    <property type="match status" value="1"/>
</dbReference>
<dbReference type="InterPro" id="IPR002110">
    <property type="entry name" value="Ankyrin_rpt"/>
</dbReference>
<keyword evidence="1" id="KW-0677">Repeat</keyword>
<dbReference type="InterPro" id="IPR056884">
    <property type="entry name" value="NPHP3-like_N"/>
</dbReference>
<dbReference type="InterPro" id="IPR054471">
    <property type="entry name" value="GPIID_WHD"/>
</dbReference>
<name>A0A6G1IJ82_9PLEO</name>
<proteinExistence type="predicted"/>
<evidence type="ECO:0000256" key="1">
    <source>
        <dbReference type="ARBA" id="ARBA00022737"/>
    </source>
</evidence>
<dbReference type="AlphaFoldDB" id="A0A6G1IJ82"/>
<gene>
    <name evidence="4" type="ORF">K458DRAFT_436094</name>
</gene>
<dbReference type="InterPro" id="IPR036770">
    <property type="entry name" value="Ankyrin_rpt-contain_sf"/>
</dbReference>
<sequence length="765" mass="86210">MRHLLKRLLHRERGPESSVPGLDTTNVENIHQIPITSTDAQTASQPTSTPLVANCENYDLTLLYEPADAHAARVDVVFMHGLTGDVTLLKIDIPNARIIAFGYDAYVGSFWGGAPKNRLTNHVQDLVGDLSGVRADSGTEHRKIIFVVHSLGSLVVERALQISEASAEPHLHQIESSMEGILFMGTPHAGGDLAPFRKAMAQCLRAAGKRVNVDIVETPKRESSALLDVEDWFGQWLRRCGDHNRLVQITCFFEVLELPVIARSFQDRDIQARADQFLAELFNCPYEGRKNLNHERVPGTCEWFTGHELFRHWNESEDARLLWVSADPGCGKSILAKYLVDRVLPGPQRTVCYLFFKDGYPDQQSATIALCSLRRQLFLQKPELLTEQIITRRYRDGKVFFESIKFARGNVIEAIHELPDTVDRVYNRMLVKSSNATKALKALQCVISAKRPLTVMELSTAIAIKQQHSTLWDFEEQMEPENRFQHTLRNLCSLILIIVNSRVFLLHQTAREFLLEKPGVPRPNGGHSVDLAHGQLSWKPSIQLSISNRVMGPSMHLETARIVMPNEPMTQIALRLVNMNDLWPVFRIPFKHYNEYYDGSTVLACLATDISLHLDSCLGFLQAVMFLVKTMEMDVNSFDRDGHRPLALAAHSGHIETVEFFLQVTSIILDANDFVHAVEGGHRAVVALLLRTGLFKVNDANDYRQQPLCAAAAEGRTEIVHLILSHEIIDVNGYGIAPRNALMETLYHGHDEATKENSLRQEDRR</sequence>
<dbReference type="EMBL" id="MU005614">
    <property type="protein sequence ID" value="KAF2678195.1"/>
    <property type="molecule type" value="Genomic_DNA"/>
</dbReference>
<reference evidence="4" key="1">
    <citation type="journal article" date="2020" name="Stud. Mycol.">
        <title>101 Dothideomycetes genomes: a test case for predicting lifestyles and emergence of pathogens.</title>
        <authorList>
            <person name="Haridas S."/>
            <person name="Albert R."/>
            <person name="Binder M."/>
            <person name="Bloem J."/>
            <person name="Labutti K."/>
            <person name="Salamov A."/>
            <person name="Andreopoulos B."/>
            <person name="Baker S."/>
            <person name="Barry K."/>
            <person name="Bills G."/>
            <person name="Bluhm B."/>
            <person name="Cannon C."/>
            <person name="Castanera R."/>
            <person name="Culley D."/>
            <person name="Daum C."/>
            <person name="Ezra D."/>
            <person name="Gonzalez J."/>
            <person name="Henrissat B."/>
            <person name="Kuo A."/>
            <person name="Liang C."/>
            <person name="Lipzen A."/>
            <person name="Lutzoni F."/>
            <person name="Magnuson J."/>
            <person name="Mondo S."/>
            <person name="Nolan M."/>
            <person name="Ohm R."/>
            <person name="Pangilinan J."/>
            <person name="Park H.-J."/>
            <person name="Ramirez L."/>
            <person name="Alfaro M."/>
            <person name="Sun H."/>
            <person name="Tritt A."/>
            <person name="Yoshinaga Y."/>
            <person name="Zwiers L.-H."/>
            <person name="Turgeon B."/>
            <person name="Goodwin S."/>
            <person name="Spatafora J."/>
            <person name="Crous P."/>
            <person name="Grigoriev I."/>
        </authorList>
    </citation>
    <scope>NUCLEOTIDE SEQUENCE</scope>
    <source>
        <strain evidence="4">CBS 122367</strain>
    </source>
</reference>
<keyword evidence="5" id="KW-1185">Reference proteome</keyword>
<dbReference type="SUPFAM" id="SSF53474">
    <property type="entry name" value="alpha/beta-Hydrolases"/>
    <property type="match status" value="1"/>
</dbReference>